<feature type="compositionally biased region" description="Basic and acidic residues" evidence="16">
    <location>
        <begin position="190"/>
        <end position="199"/>
    </location>
</feature>
<keyword evidence="10 17" id="KW-0472">Membrane</keyword>
<dbReference type="EMBL" id="LFJN01000038">
    <property type="protein sequence ID" value="KPI35636.1"/>
    <property type="molecule type" value="Genomic_DNA"/>
</dbReference>
<evidence type="ECO:0000256" key="2">
    <source>
        <dbReference type="ARBA" id="ARBA00004572"/>
    </source>
</evidence>
<keyword evidence="8 17" id="KW-1133">Transmembrane helix</keyword>
<feature type="domain" description="Tryptophan synthase beta chain-like PALP" evidence="18">
    <location>
        <begin position="209"/>
        <end position="387"/>
    </location>
</feature>
<dbReference type="Proteomes" id="UP000038010">
    <property type="component" value="Unassembled WGS sequence"/>
</dbReference>
<feature type="region of interest" description="Disordered" evidence="16">
    <location>
        <begin position="37"/>
        <end position="74"/>
    </location>
</feature>
<evidence type="ECO:0000259" key="18">
    <source>
        <dbReference type="Pfam" id="PF00291"/>
    </source>
</evidence>
<dbReference type="VEuPathDB" id="FungiDB:AB675_4809"/>
<dbReference type="RefSeq" id="XP_017995599.1">
    <property type="nucleotide sequence ID" value="XM_018144973.1"/>
</dbReference>
<proteinExistence type="inferred from homology"/>
<comment type="cofactor">
    <cofactor evidence="1">
        <name>pyridoxal 5'-phosphate</name>
        <dbReference type="ChEBI" id="CHEBI:597326"/>
    </cofactor>
</comment>
<evidence type="ECO:0000256" key="6">
    <source>
        <dbReference type="ARBA" id="ARBA00022692"/>
    </source>
</evidence>
<gene>
    <name evidence="19" type="ORF">AB675_4809</name>
</gene>
<evidence type="ECO:0000256" key="10">
    <source>
        <dbReference type="ARBA" id="ARBA00023136"/>
    </source>
</evidence>
<feature type="transmembrane region" description="Helical" evidence="17">
    <location>
        <begin position="12"/>
        <end position="34"/>
    </location>
</feature>
<comment type="caution">
    <text evidence="19">The sequence shown here is derived from an EMBL/GenBank/DDBJ whole genome shotgun (WGS) entry which is preliminary data.</text>
</comment>
<feature type="domain" description="Tryptophan synthase beta chain-like PALP" evidence="18">
    <location>
        <begin position="71"/>
        <end position="139"/>
    </location>
</feature>
<dbReference type="Pfam" id="PF00291">
    <property type="entry name" value="PALP"/>
    <property type="match status" value="2"/>
</dbReference>
<dbReference type="InterPro" id="IPR050214">
    <property type="entry name" value="Cys_Synth/Cystath_Beta-Synth"/>
</dbReference>
<reference evidence="19 20" key="1">
    <citation type="submission" date="2015-06" db="EMBL/GenBank/DDBJ databases">
        <title>Draft genome of the ant-associated black yeast Phialophora attae CBS 131958.</title>
        <authorList>
            <person name="Moreno L.F."/>
            <person name="Stielow B.J."/>
            <person name="de Hoog S."/>
            <person name="Vicente V.A."/>
            <person name="Weiss V.A."/>
            <person name="de Vries M."/>
            <person name="Cruz L.M."/>
            <person name="Souza E.M."/>
        </authorList>
    </citation>
    <scope>NUCLEOTIDE SEQUENCE [LARGE SCALE GENOMIC DNA]</scope>
    <source>
        <strain evidence="19 20">CBS 131958</strain>
    </source>
</reference>
<keyword evidence="7" id="KW-1000">Mitochondrion outer membrane</keyword>
<dbReference type="GeneID" id="28736853"/>
<dbReference type="SUPFAM" id="SSF53686">
    <property type="entry name" value="Tryptophan synthase beta subunit-like PLP-dependent enzymes"/>
    <property type="match status" value="2"/>
</dbReference>
<organism evidence="19 20">
    <name type="scientific">Cyphellophora attinorum</name>
    <dbReference type="NCBI Taxonomy" id="1664694"/>
    <lineage>
        <taxon>Eukaryota</taxon>
        <taxon>Fungi</taxon>
        <taxon>Dikarya</taxon>
        <taxon>Ascomycota</taxon>
        <taxon>Pezizomycotina</taxon>
        <taxon>Eurotiomycetes</taxon>
        <taxon>Chaetothyriomycetidae</taxon>
        <taxon>Chaetothyriales</taxon>
        <taxon>Cyphellophoraceae</taxon>
        <taxon>Cyphellophora</taxon>
    </lineage>
</organism>
<evidence type="ECO:0000256" key="16">
    <source>
        <dbReference type="SAM" id="MobiDB-lite"/>
    </source>
</evidence>
<evidence type="ECO:0000256" key="14">
    <source>
        <dbReference type="ARBA" id="ARBA00078545"/>
    </source>
</evidence>
<dbReference type="CDD" id="cd01561">
    <property type="entry name" value="CBS_like"/>
    <property type="match status" value="1"/>
</dbReference>
<dbReference type="GO" id="GO:0005741">
    <property type="term" value="C:mitochondrial outer membrane"/>
    <property type="evidence" value="ECO:0007669"/>
    <property type="project" value="UniProtKB-SubCell"/>
</dbReference>
<dbReference type="OrthoDB" id="10259545at2759"/>
<evidence type="ECO:0000256" key="11">
    <source>
        <dbReference type="ARBA" id="ARBA00047931"/>
    </source>
</evidence>
<feature type="region of interest" description="Disordered" evidence="16">
    <location>
        <begin position="180"/>
        <end position="199"/>
    </location>
</feature>
<keyword evidence="5" id="KW-0808">Transferase</keyword>
<evidence type="ECO:0000256" key="15">
    <source>
        <dbReference type="ARBA" id="ARBA00079149"/>
    </source>
</evidence>
<evidence type="ECO:0000256" key="5">
    <source>
        <dbReference type="ARBA" id="ARBA00022679"/>
    </source>
</evidence>
<evidence type="ECO:0000256" key="1">
    <source>
        <dbReference type="ARBA" id="ARBA00001933"/>
    </source>
</evidence>
<dbReference type="InterPro" id="IPR001926">
    <property type="entry name" value="TrpB-like_PALP"/>
</dbReference>
<dbReference type="FunFam" id="3.40.50.1100:FF:000096">
    <property type="entry name" value="Related to cysteine synthase"/>
    <property type="match status" value="1"/>
</dbReference>
<dbReference type="InterPro" id="IPR001216">
    <property type="entry name" value="P-phosphate_BS"/>
</dbReference>
<keyword evidence="20" id="KW-1185">Reference proteome</keyword>
<dbReference type="Gene3D" id="3.40.50.1100">
    <property type="match status" value="4"/>
</dbReference>
<feature type="compositionally biased region" description="Low complexity" evidence="16">
    <location>
        <begin position="45"/>
        <end position="59"/>
    </location>
</feature>
<dbReference type="GO" id="GO:0006535">
    <property type="term" value="P:cysteine biosynthetic process from serine"/>
    <property type="evidence" value="ECO:0007669"/>
    <property type="project" value="InterPro"/>
</dbReference>
<evidence type="ECO:0000313" key="20">
    <source>
        <dbReference type="Proteomes" id="UP000038010"/>
    </source>
</evidence>
<evidence type="ECO:0000256" key="8">
    <source>
        <dbReference type="ARBA" id="ARBA00022989"/>
    </source>
</evidence>
<sequence>MALDSTSQRTTLAFIAGASLALLAVTYTPLAALLSKNDHQDSKGNPSRNAPPSSSRPQTQAPPQPASSLANTIGNTPLTLLPTLSRLTQCSIYAKLELLNPGGSPKDRVARSILHSLQHPSSTNTPPLAPGDTIYEAPSAQLALRESSEEASVWHTKAFEEGVRGEVEIFADIPALLKRQSGEGNDDDAGSTKHDPDAKSDSIIINITGRAHFANQFESPANYRAHYHTTGPEIYTQMDGQIDAFVAGAGTGGTISGVGLYLKEKTHRPPRVVLADPTGSGLYNKVKHNIFFSPTEREGTRRRSQVDTIIEGIGLTRSTFNWQVGDDAGVVDDAVRVTDEEARRMARWLCWREGWFVGGSSAVNCVAALRTALALGPGHRIVTIFCDSGMRHLSKFWAGIDPADSSAIGDVGEASMAELEEILAAETGGD</sequence>
<comment type="catalytic activity">
    <reaction evidence="11">
        <text>O-acetyl-L-serine + hydrogen sulfide = L-cysteine + acetate</text>
        <dbReference type="Rhea" id="RHEA:14829"/>
        <dbReference type="ChEBI" id="CHEBI:29919"/>
        <dbReference type="ChEBI" id="CHEBI:30089"/>
        <dbReference type="ChEBI" id="CHEBI:35235"/>
        <dbReference type="ChEBI" id="CHEBI:58340"/>
        <dbReference type="EC" id="2.5.1.47"/>
    </reaction>
</comment>
<name>A0A0N1NXV3_9EURO</name>
<evidence type="ECO:0000256" key="13">
    <source>
        <dbReference type="ARBA" id="ARBA00078263"/>
    </source>
</evidence>
<evidence type="ECO:0000256" key="9">
    <source>
        <dbReference type="ARBA" id="ARBA00023128"/>
    </source>
</evidence>
<evidence type="ECO:0000256" key="17">
    <source>
        <dbReference type="SAM" id="Phobius"/>
    </source>
</evidence>
<dbReference type="GO" id="GO:0004124">
    <property type="term" value="F:cysteine synthase activity"/>
    <property type="evidence" value="ECO:0007669"/>
    <property type="project" value="UniProtKB-EC"/>
</dbReference>
<dbReference type="PROSITE" id="PS00901">
    <property type="entry name" value="CYS_SYNTHASE"/>
    <property type="match status" value="1"/>
</dbReference>
<keyword evidence="9" id="KW-0496">Mitochondrion</keyword>
<dbReference type="EC" id="2.5.1.47" evidence="4"/>
<keyword evidence="6 17" id="KW-0812">Transmembrane</keyword>
<comment type="subcellular location">
    <subcellularLocation>
        <location evidence="2">Mitochondrion outer membrane</location>
        <topology evidence="2">Single-pass membrane protein</topology>
    </subcellularLocation>
</comment>
<dbReference type="AlphaFoldDB" id="A0A0N1NXV3"/>
<evidence type="ECO:0000313" key="19">
    <source>
        <dbReference type="EMBL" id="KPI35636.1"/>
    </source>
</evidence>
<dbReference type="InterPro" id="IPR036052">
    <property type="entry name" value="TrpB-like_PALP_sf"/>
</dbReference>
<evidence type="ECO:0000256" key="12">
    <source>
        <dbReference type="ARBA" id="ARBA00072090"/>
    </source>
</evidence>
<dbReference type="PANTHER" id="PTHR10314">
    <property type="entry name" value="CYSTATHIONINE BETA-SYNTHASE"/>
    <property type="match status" value="1"/>
</dbReference>
<evidence type="ECO:0000256" key="4">
    <source>
        <dbReference type="ARBA" id="ARBA00012681"/>
    </source>
</evidence>
<protein>
    <recommendedName>
        <fullName evidence="12">Cysteine synthase 2</fullName>
        <ecNumber evidence="4">2.5.1.47</ecNumber>
    </recommendedName>
    <alternativeName>
        <fullName evidence="14">Cysteine synthase-like protein</fullName>
    </alternativeName>
    <alternativeName>
        <fullName evidence="13">O-acetylserine (thiol)-lyase 2</fullName>
    </alternativeName>
    <alternativeName>
        <fullName evidence="15">O-acetylserine sulfhydrylase 2</fullName>
    </alternativeName>
</protein>
<evidence type="ECO:0000256" key="7">
    <source>
        <dbReference type="ARBA" id="ARBA00022787"/>
    </source>
</evidence>
<evidence type="ECO:0000256" key="3">
    <source>
        <dbReference type="ARBA" id="ARBA00007103"/>
    </source>
</evidence>
<accession>A0A0N1NXV3</accession>
<comment type="similarity">
    <text evidence="3">Belongs to the cysteine synthase/cystathionine beta-synthase family.</text>
</comment>
<dbReference type="STRING" id="1664694.A0A0N1NXV3"/>